<dbReference type="EMBL" id="BQKI01000015">
    <property type="protein sequence ID" value="GJN07719.1"/>
    <property type="molecule type" value="Genomic_DNA"/>
</dbReference>
<dbReference type="Proteomes" id="UP001054889">
    <property type="component" value="Unassembled WGS sequence"/>
</dbReference>
<keyword evidence="2" id="KW-1185">Reference proteome</keyword>
<proteinExistence type="predicted"/>
<gene>
    <name evidence="1" type="primary">ga25573</name>
    <name evidence="1" type="ORF">PR202_ga25573</name>
</gene>
<evidence type="ECO:0000313" key="1">
    <source>
        <dbReference type="EMBL" id="GJN07719.1"/>
    </source>
</evidence>
<name>A0AAV5DAG7_ELECO</name>
<dbReference type="AlphaFoldDB" id="A0AAV5DAG7"/>
<accession>A0AAV5DAG7</accession>
<protein>
    <submittedName>
        <fullName evidence="1">Uncharacterized protein</fullName>
    </submittedName>
</protein>
<sequence length="138" mass="14637">MAAPPLPASAFVIDLDGAIIIPEIDAAAVETTRRRDCAAKRACDWGPPLSEEGDACGWSSTILERGLALRRRRGPASSSRRGCGWFVDTAAAVAAAEDEHSCGDKETTTCVALAAKAVAHREIDNSYLACISINPIYY</sequence>
<reference evidence="1" key="2">
    <citation type="submission" date="2021-12" db="EMBL/GenBank/DDBJ databases">
        <title>Resequencing data analysis of finger millet.</title>
        <authorList>
            <person name="Hatakeyama M."/>
            <person name="Aluri S."/>
            <person name="Balachadran M.T."/>
            <person name="Sivarajan S.R."/>
            <person name="Poveda L."/>
            <person name="Shimizu-Inatsugi R."/>
            <person name="Schlapbach R."/>
            <person name="Sreeman S.M."/>
            <person name="Shimizu K.K."/>
        </authorList>
    </citation>
    <scope>NUCLEOTIDE SEQUENCE</scope>
</reference>
<comment type="caution">
    <text evidence="1">The sequence shown here is derived from an EMBL/GenBank/DDBJ whole genome shotgun (WGS) entry which is preliminary data.</text>
</comment>
<organism evidence="1 2">
    <name type="scientific">Eleusine coracana subsp. coracana</name>
    <dbReference type="NCBI Taxonomy" id="191504"/>
    <lineage>
        <taxon>Eukaryota</taxon>
        <taxon>Viridiplantae</taxon>
        <taxon>Streptophyta</taxon>
        <taxon>Embryophyta</taxon>
        <taxon>Tracheophyta</taxon>
        <taxon>Spermatophyta</taxon>
        <taxon>Magnoliopsida</taxon>
        <taxon>Liliopsida</taxon>
        <taxon>Poales</taxon>
        <taxon>Poaceae</taxon>
        <taxon>PACMAD clade</taxon>
        <taxon>Chloridoideae</taxon>
        <taxon>Cynodonteae</taxon>
        <taxon>Eleusininae</taxon>
        <taxon>Eleusine</taxon>
    </lineage>
</organism>
<evidence type="ECO:0000313" key="2">
    <source>
        <dbReference type="Proteomes" id="UP001054889"/>
    </source>
</evidence>
<reference evidence="1" key="1">
    <citation type="journal article" date="2018" name="DNA Res.">
        <title>Multiple hybrid de novo genome assembly of finger millet, an orphan allotetraploid crop.</title>
        <authorList>
            <person name="Hatakeyama M."/>
            <person name="Aluri S."/>
            <person name="Balachadran M.T."/>
            <person name="Sivarajan S.R."/>
            <person name="Patrignani A."/>
            <person name="Gruter S."/>
            <person name="Poveda L."/>
            <person name="Shimizu-Inatsugi R."/>
            <person name="Baeten J."/>
            <person name="Francoijs K.J."/>
            <person name="Nataraja K.N."/>
            <person name="Reddy Y.A.N."/>
            <person name="Phadnis S."/>
            <person name="Ravikumar R.L."/>
            <person name="Schlapbach R."/>
            <person name="Sreeman S.M."/>
            <person name="Shimizu K.K."/>
        </authorList>
    </citation>
    <scope>NUCLEOTIDE SEQUENCE</scope>
</reference>